<dbReference type="EMBL" id="UINC01017107">
    <property type="protein sequence ID" value="SVA70681.1"/>
    <property type="molecule type" value="Genomic_DNA"/>
</dbReference>
<dbReference type="SUPFAM" id="SSF51126">
    <property type="entry name" value="Pectin lyase-like"/>
    <property type="match status" value="1"/>
</dbReference>
<dbReference type="InterPro" id="IPR012334">
    <property type="entry name" value="Pectin_lyas_fold"/>
</dbReference>
<name>A0A381Y1Z7_9ZZZZ</name>
<feature type="non-terminal residue" evidence="1">
    <location>
        <position position="145"/>
    </location>
</feature>
<dbReference type="AlphaFoldDB" id="A0A381Y1Z7"/>
<sequence>MKKSFLFFFVFTSLSATIINIPSDHATIQEGINASVNGDTVLIAQGTYYENIILGKEIVLASHAIYDELEADWQDNDNIQGTIINGDHNGSAMIIRDGNIEPMIIGLTFQDGTGTYMQVHGCDLVYQKRSGGAILIYKAYPTINY</sequence>
<organism evidence="1">
    <name type="scientific">marine metagenome</name>
    <dbReference type="NCBI Taxonomy" id="408172"/>
    <lineage>
        <taxon>unclassified sequences</taxon>
        <taxon>metagenomes</taxon>
        <taxon>ecological metagenomes</taxon>
    </lineage>
</organism>
<gene>
    <name evidence="1" type="ORF">METZ01_LOCUS123535</name>
</gene>
<reference evidence="1" key="1">
    <citation type="submission" date="2018-05" db="EMBL/GenBank/DDBJ databases">
        <authorList>
            <person name="Lanie J.A."/>
            <person name="Ng W.-L."/>
            <person name="Kazmierczak K.M."/>
            <person name="Andrzejewski T.M."/>
            <person name="Davidsen T.M."/>
            <person name="Wayne K.J."/>
            <person name="Tettelin H."/>
            <person name="Glass J.I."/>
            <person name="Rusch D."/>
            <person name="Podicherti R."/>
            <person name="Tsui H.-C.T."/>
            <person name="Winkler M.E."/>
        </authorList>
    </citation>
    <scope>NUCLEOTIDE SEQUENCE</scope>
</reference>
<protein>
    <recommendedName>
        <fullName evidence="2">DUF1565 domain-containing protein</fullName>
    </recommendedName>
</protein>
<dbReference type="Gene3D" id="2.160.20.10">
    <property type="entry name" value="Single-stranded right-handed beta-helix, Pectin lyase-like"/>
    <property type="match status" value="1"/>
</dbReference>
<proteinExistence type="predicted"/>
<dbReference type="InterPro" id="IPR011050">
    <property type="entry name" value="Pectin_lyase_fold/virulence"/>
</dbReference>
<accession>A0A381Y1Z7</accession>
<evidence type="ECO:0008006" key="2">
    <source>
        <dbReference type="Google" id="ProtNLM"/>
    </source>
</evidence>
<evidence type="ECO:0000313" key="1">
    <source>
        <dbReference type="EMBL" id="SVA70681.1"/>
    </source>
</evidence>